<dbReference type="InterPro" id="IPR023128">
    <property type="entry name" value="Prot_N_Gln_amidohydro_ab_roll"/>
</dbReference>
<comment type="caution">
    <text evidence="11">The sequence shown here is derived from an EMBL/GenBank/DDBJ whole genome shotgun (WGS) entry which is preliminary data.</text>
</comment>
<dbReference type="Pfam" id="PF09764">
    <property type="entry name" value="Nt_Gln_amidase"/>
    <property type="match status" value="1"/>
</dbReference>
<evidence type="ECO:0000313" key="12">
    <source>
        <dbReference type="Proteomes" id="UP001303046"/>
    </source>
</evidence>
<comment type="similarity">
    <text evidence="2 9">Belongs to the NTAQ1 family.</text>
</comment>
<evidence type="ECO:0000256" key="2">
    <source>
        <dbReference type="ARBA" id="ARBA00008985"/>
    </source>
</evidence>
<dbReference type="InterPro" id="IPR039733">
    <property type="entry name" value="NTAQ1"/>
</dbReference>
<organism evidence="11 12">
    <name type="scientific">Necator americanus</name>
    <name type="common">Human hookworm</name>
    <dbReference type="NCBI Taxonomy" id="51031"/>
    <lineage>
        <taxon>Eukaryota</taxon>
        <taxon>Metazoa</taxon>
        <taxon>Ecdysozoa</taxon>
        <taxon>Nematoda</taxon>
        <taxon>Chromadorea</taxon>
        <taxon>Rhabditida</taxon>
        <taxon>Rhabditina</taxon>
        <taxon>Rhabditomorpha</taxon>
        <taxon>Strongyloidea</taxon>
        <taxon>Ancylostomatidae</taxon>
        <taxon>Bunostominae</taxon>
        <taxon>Necator</taxon>
    </lineage>
</organism>
<keyword evidence="6 9" id="KW-0378">Hydrolase</keyword>
<evidence type="ECO:0000256" key="1">
    <source>
        <dbReference type="ARBA" id="ARBA00003923"/>
    </source>
</evidence>
<evidence type="ECO:0000256" key="6">
    <source>
        <dbReference type="ARBA" id="ARBA00022801"/>
    </source>
</evidence>
<comment type="function">
    <text evidence="1 9">Mediates the side-chain deamidation of N-terminal glutamine residues to glutamate, an important step in N-end rule pathway of protein degradation. Conversion of the resulting N-terminal glutamine to glutamate renders the protein susceptible to arginylation, polyubiquitination and degradation as specified by the N-end rule. Does not act on substrates with internal or C-terminal glutamine and does not act on non-glutamine residues in any position.</text>
</comment>
<evidence type="ECO:0000256" key="8">
    <source>
        <dbReference type="ARBA" id="ARBA00048768"/>
    </source>
</evidence>
<dbReference type="EMBL" id="JAVFWL010000001">
    <property type="protein sequence ID" value="KAK6731788.1"/>
    <property type="molecule type" value="Genomic_DNA"/>
</dbReference>
<dbReference type="PANTHER" id="PTHR13035:SF0">
    <property type="entry name" value="PROTEIN N-TERMINAL GLUTAMINE AMIDOHYDROLASE"/>
    <property type="match status" value="1"/>
</dbReference>
<accession>A0ABR1BZR6</accession>
<dbReference type="EC" id="3.5.1.122" evidence="4 9"/>
<name>A0ABR1BZR6_NECAM</name>
<evidence type="ECO:0000313" key="11">
    <source>
        <dbReference type="EMBL" id="KAK6731788.1"/>
    </source>
</evidence>
<evidence type="ECO:0000256" key="9">
    <source>
        <dbReference type="RuleBase" id="RU367082"/>
    </source>
</evidence>
<dbReference type="InterPro" id="IPR037132">
    <property type="entry name" value="N_Gln_amidohydro_ab_roll_sf"/>
</dbReference>
<sequence>MRFSFGAREECDYTSCYCEENVYKLCERVPVDQRSRFFAVFVSNASKCVPLFAQKAAKERPFVLWDYHVVLVEVRDVEESLVWDLDTILEFPCTFDHYWIATVQPEGWNIAPEYKRFFRVIPCAEFLSNFSSDRSHMIAENGSWMAPPPQWEKIYKNGLNNIHDFICMDPNILSEISTVLDENEMMLKFSNH</sequence>
<reference evidence="11 12" key="1">
    <citation type="submission" date="2023-08" db="EMBL/GenBank/DDBJ databases">
        <title>A Necator americanus chromosomal reference genome.</title>
        <authorList>
            <person name="Ilik V."/>
            <person name="Petrzelkova K.J."/>
            <person name="Pardy F."/>
            <person name="Fuh T."/>
            <person name="Niatou-Singa F.S."/>
            <person name="Gouil Q."/>
            <person name="Baker L."/>
            <person name="Ritchie M.E."/>
            <person name="Jex A.R."/>
            <person name="Gazzola D."/>
            <person name="Li H."/>
            <person name="Toshio Fujiwara R."/>
            <person name="Zhan B."/>
            <person name="Aroian R.V."/>
            <person name="Pafco B."/>
            <person name="Schwarz E.M."/>
        </authorList>
    </citation>
    <scope>NUCLEOTIDE SEQUENCE [LARGE SCALE GENOMIC DNA]</scope>
    <source>
        <strain evidence="11 12">Aroian</strain>
        <tissue evidence="11">Whole animal</tissue>
    </source>
</reference>
<dbReference type="Proteomes" id="UP001303046">
    <property type="component" value="Unassembled WGS sequence"/>
</dbReference>
<proteinExistence type="inferred from homology"/>
<evidence type="ECO:0000256" key="3">
    <source>
        <dbReference type="ARBA" id="ARBA00011245"/>
    </source>
</evidence>
<evidence type="ECO:0000256" key="7">
    <source>
        <dbReference type="ARBA" id="ARBA00029677"/>
    </source>
</evidence>
<protein>
    <recommendedName>
        <fullName evidence="5 9">Protein N-terminal glutamine amidohydrolase</fullName>
        <ecNumber evidence="4 9">3.5.1.122</ecNumber>
    </recommendedName>
    <alternativeName>
        <fullName evidence="7 9">Protein NH2-terminal glutamine deamidase</fullName>
    </alternativeName>
</protein>
<comment type="catalytic activity">
    <reaction evidence="8 9">
        <text>N-terminal L-glutaminyl-[protein] + H2O = N-terminal L-glutamyl-[protein] + NH4(+)</text>
        <dbReference type="Rhea" id="RHEA:50680"/>
        <dbReference type="Rhea" id="RHEA-COMP:12668"/>
        <dbReference type="Rhea" id="RHEA-COMP:12777"/>
        <dbReference type="ChEBI" id="CHEBI:15377"/>
        <dbReference type="ChEBI" id="CHEBI:28938"/>
        <dbReference type="ChEBI" id="CHEBI:64721"/>
        <dbReference type="ChEBI" id="CHEBI:64722"/>
        <dbReference type="EC" id="3.5.1.122"/>
    </reaction>
</comment>
<evidence type="ECO:0000256" key="5">
    <source>
        <dbReference type="ARBA" id="ARBA00021247"/>
    </source>
</evidence>
<comment type="subunit">
    <text evidence="3 9">Monomer.</text>
</comment>
<evidence type="ECO:0000259" key="10">
    <source>
        <dbReference type="Pfam" id="PF09764"/>
    </source>
</evidence>
<keyword evidence="12" id="KW-1185">Reference proteome</keyword>
<evidence type="ECO:0000256" key="4">
    <source>
        <dbReference type="ARBA" id="ARBA00012718"/>
    </source>
</evidence>
<dbReference type="Gene3D" id="3.10.620.10">
    <property type="entry name" value="Protein N-terminal glutamine amidohydrolase, alpha beta roll"/>
    <property type="match status" value="1"/>
</dbReference>
<dbReference type="PANTHER" id="PTHR13035">
    <property type="entry name" value="PROTEIN N-TERMINAL GLUTAMINE AMIDOHYDROLASE"/>
    <property type="match status" value="1"/>
</dbReference>
<gene>
    <name evidence="11" type="primary">Necator_chrI.g4071</name>
    <name evidence="11" type="ORF">RB195_007942</name>
</gene>
<feature type="domain" description="Protein N-terminal glutamine amidohydrolase alpha beta roll" evidence="10">
    <location>
        <begin position="13"/>
        <end position="188"/>
    </location>
</feature>